<comment type="caution">
    <text evidence="1">The sequence shown here is derived from an EMBL/GenBank/DDBJ whole genome shotgun (WGS) entry which is preliminary data.</text>
</comment>
<name>A0A834KWT0_ORYME</name>
<evidence type="ECO:0000313" key="2">
    <source>
        <dbReference type="Proteomes" id="UP000646548"/>
    </source>
</evidence>
<accession>A0A834KWT0</accession>
<dbReference type="AlphaFoldDB" id="A0A834KWT0"/>
<dbReference type="Proteomes" id="UP000646548">
    <property type="component" value="Unassembled WGS sequence"/>
</dbReference>
<reference evidence="1" key="1">
    <citation type="journal article" name="BMC Genomics">
        <title>Long-read sequencing and de novo genome assembly of marine medaka (Oryzias melastigma).</title>
        <authorList>
            <person name="Liang P."/>
            <person name="Saqib H.S.A."/>
            <person name="Ni X."/>
            <person name="Shen Y."/>
        </authorList>
    </citation>
    <scope>NUCLEOTIDE SEQUENCE</scope>
    <source>
        <strain evidence="1">Bigg-433</strain>
    </source>
</reference>
<evidence type="ECO:0000313" key="1">
    <source>
        <dbReference type="EMBL" id="KAF6734351.1"/>
    </source>
</evidence>
<protein>
    <submittedName>
        <fullName evidence="1">Uncharacterized protein</fullName>
    </submittedName>
</protein>
<proteinExistence type="predicted"/>
<organism evidence="1 2">
    <name type="scientific">Oryzias melastigma</name>
    <name type="common">Marine medaka</name>
    <dbReference type="NCBI Taxonomy" id="30732"/>
    <lineage>
        <taxon>Eukaryota</taxon>
        <taxon>Metazoa</taxon>
        <taxon>Chordata</taxon>
        <taxon>Craniata</taxon>
        <taxon>Vertebrata</taxon>
        <taxon>Euteleostomi</taxon>
        <taxon>Actinopterygii</taxon>
        <taxon>Neopterygii</taxon>
        <taxon>Teleostei</taxon>
        <taxon>Neoteleostei</taxon>
        <taxon>Acanthomorphata</taxon>
        <taxon>Ovalentaria</taxon>
        <taxon>Atherinomorphae</taxon>
        <taxon>Beloniformes</taxon>
        <taxon>Adrianichthyidae</taxon>
        <taxon>Oryziinae</taxon>
        <taxon>Oryzias</taxon>
    </lineage>
</organism>
<dbReference type="EMBL" id="WKFB01000135">
    <property type="protein sequence ID" value="KAF6734351.1"/>
    <property type="molecule type" value="Genomic_DNA"/>
</dbReference>
<gene>
    <name evidence="1" type="ORF">FQA47_010074</name>
</gene>
<sequence>MVCTTVPCNRCHQVYLLLLKHSSSTILLIPLGSQTIINHISALVPRTFPLRPPWGCHPATYPHLKSLLLVQLSEGSVQKQAQLHLFCLPSTHNSSLSANLSFQED</sequence>